<dbReference type="InterPro" id="IPR027469">
    <property type="entry name" value="Cation_efflux_TMD_sf"/>
</dbReference>
<evidence type="ECO:0000256" key="2">
    <source>
        <dbReference type="ARBA" id="ARBA00008114"/>
    </source>
</evidence>
<keyword evidence="6 7" id="KW-0472">Membrane</keyword>
<reference evidence="10 11" key="1">
    <citation type="submission" date="2016-11" db="EMBL/GenBank/DDBJ databases">
        <authorList>
            <person name="Jaros S."/>
            <person name="Januszkiewicz K."/>
            <person name="Wedrychowicz H."/>
        </authorList>
    </citation>
    <scope>NUCLEOTIDE SEQUENCE [LARGE SCALE GENOMIC DNA]</scope>
    <source>
        <strain evidence="10 11">DSM 15970</strain>
    </source>
</reference>
<dbReference type="FunFam" id="1.20.1510.10:FF:000006">
    <property type="entry name" value="Divalent cation efflux transporter"/>
    <property type="match status" value="1"/>
</dbReference>
<proteinExistence type="inferred from homology"/>
<keyword evidence="11" id="KW-1185">Reference proteome</keyword>
<evidence type="ECO:0000313" key="11">
    <source>
        <dbReference type="Proteomes" id="UP000184342"/>
    </source>
</evidence>
<dbReference type="Gene3D" id="1.20.1510.10">
    <property type="entry name" value="Cation efflux protein transmembrane domain"/>
    <property type="match status" value="1"/>
</dbReference>
<dbReference type="InterPro" id="IPR036837">
    <property type="entry name" value="Cation_efflux_CTD_sf"/>
</dbReference>
<dbReference type="SUPFAM" id="SSF161111">
    <property type="entry name" value="Cation efflux protein transmembrane domain-like"/>
    <property type="match status" value="1"/>
</dbReference>
<dbReference type="Pfam" id="PF16916">
    <property type="entry name" value="ZT_dimer"/>
    <property type="match status" value="1"/>
</dbReference>
<accession>A0A1M6DLW6</accession>
<organism evidence="10 11">
    <name type="scientific">Parasporobacterium paucivorans DSM 15970</name>
    <dbReference type="NCBI Taxonomy" id="1122934"/>
    <lineage>
        <taxon>Bacteria</taxon>
        <taxon>Bacillati</taxon>
        <taxon>Bacillota</taxon>
        <taxon>Clostridia</taxon>
        <taxon>Lachnospirales</taxon>
        <taxon>Lachnospiraceae</taxon>
        <taxon>Parasporobacterium</taxon>
    </lineage>
</organism>
<keyword evidence="3" id="KW-0813">Transport</keyword>
<protein>
    <submittedName>
        <fullName evidence="10">Cation diffusion facilitator family transporter</fullName>
    </submittedName>
</protein>
<evidence type="ECO:0000256" key="4">
    <source>
        <dbReference type="ARBA" id="ARBA00022692"/>
    </source>
</evidence>
<dbReference type="AlphaFoldDB" id="A0A1M6DLW6"/>
<dbReference type="GO" id="GO:0008324">
    <property type="term" value="F:monoatomic cation transmembrane transporter activity"/>
    <property type="evidence" value="ECO:0007669"/>
    <property type="project" value="InterPro"/>
</dbReference>
<evidence type="ECO:0000313" key="10">
    <source>
        <dbReference type="EMBL" id="SHI74059.1"/>
    </source>
</evidence>
<evidence type="ECO:0000256" key="7">
    <source>
        <dbReference type="SAM" id="Phobius"/>
    </source>
</evidence>
<feature type="transmembrane region" description="Helical" evidence="7">
    <location>
        <begin position="197"/>
        <end position="215"/>
    </location>
</feature>
<evidence type="ECO:0000256" key="3">
    <source>
        <dbReference type="ARBA" id="ARBA00022448"/>
    </source>
</evidence>
<dbReference type="SUPFAM" id="SSF160240">
    <property type="entry name" value="Cation efflux protein cytoplasmic domain-like"/>
    <property type="match status" value="1"/>
</dbReference>
<feature type="domain" description="Cation efflux protein transmembrane" evidence="8">
    <location>
        <begin position="32"/>
        <end position="222"/>
    </location>
</feature>
<dbReference type="GO" id="GO:0016020">
    <property type="term" value="C:membrane"/>
    <property type="evidence" value="ECO:0007669"/>
    <property type="project" value="UniProtKB-SubCell"/>
</dbReference>
<evidence type="ECO:0000256" key="5">
    <source>
        <dbReference type="ARBA" id="ARBA00022989"/>
    </source>
</evidence>
<keyword evidence="4 7" id="KW-0812">Transmembrane</keyword>
<comment type="similarity">
    <text evidence="2">Belongs to the cation diffusion facilitator (CDF) transporter (TC 2.A.4) family.</text>
</comment>
<dbReference type="InterPro" id="IPR027470">
    <property type="entry name" value="Cation_efflux_CTD"/>
</dbReference>
<evidence type="ECO:0000259" key="8">
    <source>
        <dbReference type="Pfam" id="PF01545"/>
    </source>
</evidence>
<feature type="transmembrane region" description="Helical" evidence="7">
    <location>
        <begin position="97"/>
        <end position="116"/>
    </location>
</feature>
<dbReference type="OrthoDB" id="9806522at2"/>
<dbReference type="PANTHER" id="PTHR43840:SF50">
    <property type="entry name" value="MANGANESE EFFLUX SYSTEM PROTEIN MNES"/>
    <property type="match status" value="1"/>
</dbReference>
<comment type="subcellular location">
    <subcellularLocation>
        <location evidence="1">Membrane</location>
        <topology evidence="1">Multi-pass membrane protein</topology>
    </subcellularLocation>
</comment>
<dbReference type="InterPro" id="IPR058533">
    <property type="entry name" value="Cation_efflux_TM"/>
</dbReference>
<dbReference type="NCBIfam" id="TIGR01297">
    <property type="entry name" value="CDF"/>
    <property type="match status" value="1"/>
</dbReference>
<name>A0A1M6DLW6_9FIRM</name>
<keyword evidence="5 7" id="KW-1133">Transmembrane helix</keyword>
<sequence length="391" mass="43305">MTGLLVKLFIRNHDEVQNSDVRTAYGMLAGMVGIICNILLFAVKLFIGIFINSISVMADAFNNLSDSASSVVGVMGAKLAGRSPDKEHPFGHGRIEYISALIVAFLILYVGITLLKTSFAKVIHPEKLGFNWVIVLVLCISALVKVWLSLFNRMLGDRINSNVLKATSTDARNDVVVTSVTILSIVFEKISGITIDGWAGLAVSIFVLFSGFNIARETLMPLLGEAVDKDVSERIIRKVESYEGILGTHDLIAHNYGPSRIMATIHAEVPNNMDMEDIHDVVDCIERDVLREQGIFLVIHMDPVEVQDQKYMERKDMVGHLIQGLEPEATIHDFRAVERDMNIKFVFDLVVPHSFSETDKEELVENITVGLLGTHPGCCCVITIENSFMAE</sequence>
<evidence type="ECO:0000256" key="1">
    <source>
        <dbReference type="ARBA" id="ARBA00004141"/>
    </source>
</evidence>
<feature type="domain" description="Cation efflux protein cytoplasmic" evidence="9">
    <location>
        <begin position="228"/>
        <end position="303"/>
    </location>
</feature>
<dbReference type="Pfam" id="PF01545">
    <property type="entry name" value="Cation_efflux"/>
    <property type="match status" value="1"/>
</dbReference>
<dbReference type="PANTHER" id="PTHR43840">
    <property type="entry name" value="MITOCHONDRIAL METAL TRANSPORTER 1-RELATED"/>
    <property type="match status" value="1"/>
</dbReference>
<dbReference type="InterPro" id="IPR002524">
    <property type="entry name" value="Cation_efflux"/>
</dbReference>
<dbReference type="InterPro" id="IPR050291">
    <property type="entry name" value="CDF_Transporter"/>
</dbReference>
<dbReference type="RefSeq" id="WP_073993019.1">
    <property type="nucleotide sequence ID" value="NZ_FQYT01000006.1"/>
</dbReference>
<gene>
    <name evidence="10" type="ORF">SAMN02745691_00747</name>
</gene>
<evidence type="ECO:0000259" key="9">
    <source>
        <dbReference type="Pfam" id="PF16916"/>
    </source>
</evidence>
<evidence type="ECO:0000256" key="6">
    <source>
        <dbReference type="ARBA" id="ARBA00023136"/>
    </source>
</evidence>
<dbReference type="Proteomes" id="UP000184342">
    <property type="component" value="Unassembled WGS sequence"/>
</dbReference>
<dbReference type="Gene3D" id="3.30.70.1350">
    <property type="entry name" value="Cation efflux protein, cytoplasmic domain"/>
    <property type="match status" value="1"/>
</dbReference>
<feature type="transmembrane region" description="Helical" evidence="7">
    <location>
        <begin position="28"/>
        <end position="51"/>
    </location>
</feature>
<feature type="transmembrane region" description="Helical" evidence="7">
    <location>
        <begin position="128"/>
        <end position="148"/>
    </location>
</feature>
<dbReference type="EMBL" id="FQYT01000006">
    <property type="protein sequence ID" value="SHI74059.1"/>
    <property type="molecule type" value="Genomic_DNA"/>
</dbReference>